<dbReference type="KEGG" id="wma:WM2015_1138"/>
<organism evidence="1 2">
    <name type="scientific">Wenzhouxiangella marina</name>
    <dbReference type="NCBI Taxonomy" id="1579979"/>
    <lineage>
        <taxon>Bacteria</taxon>
        <taxon>Pseudomonadati</taxon>
        <taxon>Pseudomonadota</taxon>
        <taxon>Gammaproteobacteria</taxon>
        <taxon>Chromatiales</taxon>
        <taxon>Wenzhouxiangellaceae</taxon>
        <taxon>Wenzhouxiangella</taxon>
    </lineage>
</organism>
<evidence type="ECO:0000313" key="2">
    <source>
        <dbReference type="Proteomes" id="UP000066624"/>
    </source>
</evidence>
<protein>
    <submittedName>
        <fullName evidence="1">Hemolysin protein RbmC</fullName>
    </submittedName>
</protein>
<dbReference type="InterPro" id="IPR028994">
    <property type="entry name" value="Integrin_alpha_N"/>
</dbReference>
<dbReference type="STRING" id="1579979.WM2015_1138"/>
<accession>A0A0K0XV62</accession>
<dbReference type="Proteomes" id="UP000066624">
    <property type="component" value="Chromosome"/>
</dbReference>
<dbReference type="OrthoDB" id="9806238at2"/>
<dbReference type="PANTHER" id="PTHR45460:SF2">
    <property type="entry name" value="ALPHA 1,3 GLUCANASE, GH71 FAMILY (EUROFUNG)"/>
    <property type="match status" value="1"/>
</dbReference>
<dbReference type="AlphaFoldDB" id="A0A0K0XV62"/>
<evidence type="ECO:0000313" key="1">
    <source>
        <dbReference type="EMBL" id="AKS41512.1"/>
    </source>
</evidence>
<dbReference type="RefSeq" id="WP_049725149.1">
    <property type="nucleotide sequence ID" value="NZ_CP012154.1"/>
</dbReference>
<sequence>MNQLHSLGKRAAALALLAAVWSGAALAGGPSFDAVEAYSWGNVGGSTDSVMMSPIVTQLDDDNTDGVVDRNDVPDIVFITFNGSDYNNNTGTAATLRAVSVSNGKLEPKLSVSLTSSPDWPARQIAAGNIDGLPGNEILTVTRDGRIRAYTSAGVELWLSNPLAPQLVAPAIADLDQDGDVEVITLGGVLDGVNGSLEAPLTITGPRQVMAVDVDGDNSLEVVTPGAAYDATGNLIVDSGVAGSHGAVADLDLDGVPEIIAVDEQSHTMTIWRLADNPDNFEIIRSGVDLHVGVDPNPCCIANPNSFGCLRGGGSPVVADFNGDGLPDVGVSSGPVLAVFSGALLMDSQVVNENTALWSTPIQDCSSAQSGAVAFDFLGNGRAELVHADETEFAVFDGSTGFKVLAACNTNGTLWESPVIADVDADGSADIVVPSNNYSSLTCAGQKNTGVRVFSSTTGSWAASPTSWNQHSFHITNIDDDGSVPVSERPHWLFSATNGFRFTMMPVDALFWDRFEPEP</sequence>
<name>A0A0K0XV62_9GAMM</name>
<keyword evidence="2" id="KW-1185">Reference proteome</keyword>
<dbReference type="SUPFAM" id="SSF69318">
    <property type="entry name" value="Integrin alpha N-terminal domain"/>
    <property type="match status" value="1"/>
</dbReference>
<proteinExistence type="predicted"/>
<gene>
    <name evidence="1" type="ORF">WM2015_1138</name>
</gene>
<dbReference type="PANTHER" id="PTHR45460">
    <property type="entry name" value="SIMILAR TO CYSTEINE PROTEINASE"/>
    <property type="match status" value="1"/>
</dbReference>
<dbReference type="EMBL" id="CP012154">
    <property type="protein sequence ID" value="AKS41512.1"/>
    <property type="molecule type" value="Genomic_DNA"/>
</dbReference>
<reference evidence="1 2" key="1">
    <citation type="submission" date="2015-07" db="EMBL/GenBank/DDBJ databases">
        <authorList>
            <person name="Noorani M."/>
        </authorList>
    </citation>
    <scope>NUCLEOTIDE SEQUENCE [LARGE SCALE GENOMIC DNA]</scope>
    <source>
        <strain evidence="1 2">KCTC 42284</strain>
    </source>
</reference>